<dbReference type="Proteomes" id="UP001162060">
    <property type="component" value="Unassembled WGS sequence"/>
</dbReference>
<accession>A0AAV1UZY5</accession>
<dbReference type="AlphaFoldDB" id="A0AAV1UZY5"/>
<comment type="caution">
    <text evidence="1">The sequence shown here is derived from an EMBL/GenBank/DDBJ whole genome shotgun (WGS) entry which is preliminary data.</text>
</comment>
<reference evidence="1" key="1">
    <citation type="submission" date="2024-01" db="EMBL/GenBank/DDBJ databases">
        <authorList>
            <person name="Webb A."/>
        </authorList>
    </citation>
    <scope>NUCLEOTIDE SEQUENCE</scope>
    <source>
        <strain evidence="1">Pm1</strain>
    </source>
</reference>
<organism evidence="1 2">
    <name type="scientific">Peronospora matthiolae</name>
    <dbReference type="NCBI Taxonomy" id="2874970"/>
    <lineage>
        <taxon>Eukaryota</taxon>
        <taxon>Sar</taxon>
        <taxon>Stramenopiles</taxon>
        <taxon>Oomycota</taxon>
        <taxon>Peronosporomycetes</taxon>
        <taxon>Peronosporales</taxon>
        <taxon>Peronosporaceae</taxon>
        <taxon>Peronospora</taxon>
    </lineage>
</organism>
<gene>
    <name evidence="1" type="ORF">PM001_LOCUS25326</name>
</gene>
<protein>
    <submittedName>
        <fullName evidence="1">Uncharacterized protein</fullName>
    </submittedName>
</protein>
<evidence type="ECO:0000313" key="2">
    <source>
        <dbReference type="Proteomes" id="UP001162060"/>
    </source>
</evidence>
<name>A0AAV1UZY5_9STRA</name>
<sequence length="32" mass="3673">MRMTLARKGLLMHVQVVKDSTEATEAWLLNVM</sequence>
<proteinExistence type="predicted"/>
<evidence type="ECO:0000313" key="1">
    <source>
        <dbReference type="EMBL" id="CAK7940176.1"/>
    </source>
</evidence>
<dbReference type="EMBL" id="CAKLBY020000256">
    <property type="protein sequence ID" value="CAK7940176.1"/>
    <property type="molecule type" value="Genomic_DNA"/>
</dbReference>